<gene>
    <name evidence="1" type="ORF">Vgi01_45360</name>
</gene>
<evidence type="ECO:0000313" key="1">
    <source>
        <dbReference type="EMBL" id="GIJ17852.1"/>
    </source>
</evidence>
<dbReference type="Proteomes" id="UP000647860">
    <property type="component" value="Unassembled WGS sequence"/>
</dbReference>
<name>A0ABQ4IIV5_9ACTN</name>
<reference evidence="1 2" key="1">
    <citation type="submission" date="2021-01" db="EMBL/GenBank/DDBJ databases">
        <title>Whole genome shotgun sequence of Verrucosispora gifhornensis NBRC 16317.</title>
        <authorList>
            <person name="Komaki H."/>
            <person name="Tamura T."/>
        </authorList>
    </citation>
    <scope>NUCLEOTIDE SEQUENCE [LARGE SCALE GENOMIC DNA]</scope>
    <source>
        <strain evidence="1 2">NBRC 16317</strain>
    </source>
</reference>
<organism evidence="1 2">
    <name type="scientific">Micromonospora gifhornensis</name>
    <dbReference type="NCBI Taxonomy" id="84594"/>
    <lineage>
        <taxon>Bacteria</taxon>
        <taxon>Bacillati</taxon>
        <taxon>Actinomycetota</taxon>
        <taxon>Actinomycetes</taxon>
        <taxon>Micromonosporales</taxon>
        <taxon>Micromonosporaceae</taxon>
        <taxon>Micromonospora</taxon>
    </lineage>
</organism>
<protein>
    <submittedName>
        <fullName evidence="1">Uncharacterized protein</fullName>
    </submittedName>
</protein>
<accession>A0ABQ4IIV5</accession>
<dbReference type="EMBL" id="BOPA01000033">
    <property type="protein sequence ID" value="GIJ17852.1"/>
    <property type="molecule type" value="Genomic_DNA"/>
</dbReference>
<sequence length="59" mass="6204">MPREKAGRCGTAREGGQGWGVWVGKCSDRPVSQGEAGRSVLGRGLGQLQPLVEPQPSQT</sequence>
<comment type="caution">
    <text evidence="1">The sequence shown here is derived from an EMBL/GenBank/DDBJ whole genome shotgun (WGS) entry which is preliminary data.</text>
</comment>
<evidence type="ECO:0000313" key="2">
    <source>
        <dbReference type="Proteomes" id="UP000647860"/>
    </source>
</evidence>
<proteinExistence type="predicted"/>
<keyword evidence="2" id="KW-1185">Reference proteome</keyword>